<accession>A0A916ZSH3</accession>
<reference evidence="1 2" key="1">
    <citation type="journal article" date="2014" name="Int. J. Syst. Evol. Microbiol.">
        <title>Complete genome sequence of Corynebacterium casei LMG S-19264T (=DSM 44701T), isolated from a smear-ripened cheese.</title>
        <authorList>
            <consortium name="US DOE Joint Genome Institute (JGI-PGF)"/>
            <person name="Walter F."/>
            <person name="Albersmeier A."/>
            <person name="Kalinowski J."/>
            <person name="Ruckert C."/>
        </authorList>
    </citation>
    <scope>NUCLEOTIDE SEQUENCE [LARGE SCALE GENOMIC DNA]</scope>
    <source>
        <strain evidence="1 2">CGMCC 1.12925</strain>
    </source>
</reference>
<evidence type="ECO:0000313" key="2">
    <source>
        <dbReference type="Proteomes" id="UP000599688"/>
    </source>
</evidence>
<keyword evidence="2" id="KW-1185">Reference proteome</keyword>
<comment type="caution">
    <text evidence="1">The sequence shown here is derived from an EMBL/GenBank/DDBJ whole genome shotgun (WGS) entry which is preliminary data.</text>
</comment>
<dbReference type="Proteomes" id="UP000599688">
    <property type="component" value="Unassembled WGS sequence"/>
</dbReference>
<sequence length="321" mass="36692">MEDFNLNIEGDDDNIESISVNNPKQEKFLADFTKHEISKAFTEISSEKRVCVIPIGFPQAGKSLLLSSLMYYGRQGVDSYFRVNVLQENFYKKGRLAFNQMVEYFDKGKLYEATSKGTLDLIGLDLKPTNKKMPNLKMAFLDLAGEDIKSIKVSEKGEFTDKIDAAFNGLQIDNSPIIFSLITPFSPPLNDNETLADAHGREDSLHYDFLNYLETTQPKIMKNASFVIIVSQWDLNNDESITAEEYIKKYRPSIFNYVKNANVTWGSYSVGKLLVTNDNGIKMVEIVRKNIDYPARLWRKLYQLSTGLDLEKKGFWEKLFG</sequence>
<gene>
    <name evidence="1" type="ORF">GCM10010831_08450</name>
</gene>
<dbReference type="EMBL" id="BMGL01000004">
    <property type="protein sequence ID" value="GGE09196.1"/>
    <property type="molecule type" value="Genomic_DNA"/>
</dbReference>
<proteinExistence type="predicted"/>
<evidence type="ECO:0000313" key="1">
    <source>
        <dbReference type="EMBL" id="GGE09196.1"/>
    </source>
</evidence>
<name>A0A916ZSH3_9FLAO</name>
<dbReference type="AlphaFoldDB" id="A0A916ZSH3"/>
<dbReference type="RefSeq" id="WP_188405560.1">
    <property type="nucleotide sequence ID" value="NZ_BMGL01000004.1"/>
</dbReference>
<organism evidence="1 2">
    <name type="scientific">Psychroflexus salis</name>
    <dbReference type="NCBI Taxonomy" id="1526574"/>
    <lineage>
        <taxon>Bacteria</taxon>
        <taxon>Pseudomonadati</taxon>
        <taxon>Bacteroidota</taxon>
        <taxon>Flavobacteriia</taxon>
        <taxon>Flavobacteriales</taxon>
        <taxon>Flavobacteriaceae</taxon>
        <taxon>Psychroflexus</taxon>
    </lineage>
</organism>
<protein>
    <submittedName>
        <fullName evidence="1">Uncharacterized protein</fullName>
    </submittedName>
</protein>